<name>A0A0F9FBP1_9ZZZZ</name>
<sequence length="54" mass="6206">MVETMEFRYLPALTDQSCRWMPIGVASSQFLGHTQGARVVSRRPQKTTPLQELR</sequence>
<feature type="non-terminal residue" evidence="1">
    <location>
        <position position="54"/>
    </location>
</feature>
<protein>
    <submittedName>
        <fullName evidence="1">Uncharacterized protein</fullName>
    </submittedName>
</protein>
<proteinExistence type="predicted"/>
<organism evidence="1">
    <name type="scientific">marine sediment metagenome</name>
    <dbReference type="NCBI Taxonomy" id="412755"/>
    <lineage>
        <taxon>unclassified sequences</taxon>
        <taxon>metagenomes</taxon>
        <taxon>ecological metagenomes</taxon>
    </lineage>
</organism>
<accession>A0A0F9FBP1</accession>
<comment type="caution">
    <text evidence="1">The sequence shown here is derived from an EMBL/GenBank/DDBJ whole genome shotgun (WGS) entry which is preliminary data.</text>
</comment>
<gene>
    <name evidence="1" type="ORF">LCGC14_2050250</name>
</gene>
<dbReference type="AlphaFoldDB" id="A0A0F9FBP1"/>
<evidence type="ECO:0000313" key="1">
    <source>
        <dbReference type="EMBL" id="KKL75906.1"/>
    </source>
</evidence>
<dbReference type="EMBL" id="LAZR01024217">
    <property type="protein sequence ID" value="KKL75906.1"/>
    <property type="molecule type" value="Genomic_DNA"/>
</dbReference>
<reference evidence="1" key="1">
    <citation type="journal article" date="2015" name="Nature">
        <title>Complex archaea that bridge the gap between prokaryotes and eukaryotes.</title>
        <authorList>
            <person name="Spang A."/>
            <person name="Saw J.H."/>
            <person name="Jorgensen S.L."/>
            <person name="Zaremba-Niedzwiedzka K."/>
            <person name="Martijn J."/>
            <person name="Lind A.E."/>
            <person name="van Eijk R."/>
            <person name="Schleper C."/>
            <person name="Guy L."/>
            <person name="Ettema T.J."/>
        </authorList>
    </citation>
    <scope>NUCLEOTIDE SEQUENCE</scope>
</reference>